<protein>
    <submittedName>
        <fullName evidence="1">Uncharacterized protein</fullName>
    </submittedName>
</protein>
<evidence type="ECO:0000313" key="1">
    <source>
        <dbReference type="EMBL" id="MCY9607842.1"/>
    </source>
</evidence>
<accession>A0ABT4FUJ8</accession>
<gene>
    <name evidence="1" type="ORF">M5W83_11870</name>
</gene>
<reference evidence="1 2" key="1">
    <citation type="submission" date="2022-05" db="EMBL/GenBank/DDBJ databases">
        <title>Genome Sequencing of Bee-Associated Microbes.</title>
        <authorList>
            <person name="Dunlap C."/>
        </authorList>
    </citation>
    <scope>NUCLEOTIDE SEQUENCE [LARGE SCALE GENOMIC DNA]</scope>
    <source>
        <strain evidence="1 2">NRRL B-14613</strain>
    </source>
</reference>
<keyword evidence="2" id="KW-1185">Reference proteome</keyword>
<dbReference type="RefSeq" id="WP_244194355.1">
    <property type="nucleotide sequence ID" value="NZ_CABMNB010000047.1"/>
</dbReference>
<name>A0ABT4FUJ8_PANTH</name>
<evidence type="ECO:0000313" key="2">
    <source>
        <dbReference type="Proteomes" id="UP001209276"/>
    </source>
</evidence>
<proteinExistence type="predicted"/>
<sequence>MKVGRRLYFDIATGNVIIDTGERSGNVIRAHRSRSRQHIGRRYLNSWSKPKLE</sequence>
<organism evidence="1 2">
    <name type="scientific">Paenibacillus thiaminolyticus</name>
    <name type="common">Bacillus thiaminolyticus</name>
    <dbReference type="NCBI Taxonomy" id="49283"/>
    <lineage>
        <taxon>Bacteria</taxon>
        <taxon>Bacillati</taxon>
        <taxon>Bacillota</taxon>
        <taxon>Bacilli</taxon>
        <taxon>Bacillales</taxon>
        <taxon>Paenibacillaceae</taxon>
        <taxon>Paenibacillus</taxon>
    </lineage>
</organism>
<dbReference type="GeneID" id="76996780"/>
<dbReference type="EMBL" id="JAMDMM010000021">
    <property type="protein sequence ID" value="MCY9607842.1"/>
    <property type="molecule type" value="Genomic_DNA"/>
</dbReference>
<comment type="caution">
    <text evidence="1">The sequence shown here is derived from an EMBL/GenBank/DDBJ whole genome shotgun (WGS) entry which is preliminary data.</text>
</comment>
<dbReference type="Proteomes" id="UP001209276">
    <property type="component" value="Unassembled WGS sequence"/>
</dbReference>